<dbReference type="Gene3D" id="1.10.260.40">
    <property type="entry name" value="lambda repressor-like DNA-binding domains"/>
    <property type="match status" value="1"/>
</dbReference>
<dbReference type="InterPro" id="IPR010982">
    <property type="entry name" value="Lambda_DNA-bd_dom_sf"/>
</dbReference>
<evidence type="ECO:0000313" key="2">
    <source>
        <dbReference type="EMBL" id="RYB04321.1"/>
    </source>
</evidence>
<comment type="caution">
    <text evidence="2">The sequence shown here is derived from an EMBL/GenBank/DDBJ whole genome shotgun (WGS) entry which is preliminary data.</text>
</comment>
<dbReference type="EMBL" id="QYBC01000010">
    <property type="protein sequence ID" value="RYB04321.1"/>
    <property type="molecule type" value="Genomic_DNA"/>
</dbReference>
<evidence type="ECO:0000259" key="1">
    <source>
        <dbReference type="PROSITE" id="PS50943"/>
    </source>
</evidence>
<dbReference type="RefSeq" id="WP_129219578.1">
    <property type="nucleotide sequence ID" value="NZ_QYBC01000010.1"/>
</dbReference>
<dbReference type="GO" id="GO:0003677">
    <property type="term" value="F:DNA binding"/>
    <property type="evidence" value="ECO:0007669"/>
    <property type="project" value="InterPro"/>
</dbReference>
<dbReference type="CDD" id="cd00093">
    <property type="entry name" value="HTH_XRE"/>
    <property type="match status" value="1"/>
</dbReference>
<keyword evidence="3" id="KW-1185">Reference proteome</keyword>
<reference evidence="2 3" key="1">
    <citation type="submission" date="2018-09" db="EMBL/GenBank/DDBJ databases">
        <authorList>
            <person name="Grouzdev D.S."/>
            <person name="Krutkina M.S."/>
        </authorList>
    </citation>
    <scope>NUCLEOTIDE SEQUENCE [LARGE SCALE GENOMIC DNA]</scope>
    <source>
        <strain evidence="2 3">RmlP001</strain>
    </source>
</reference>
<dbReference type="OrthoDB" id="3782725at2"/>
<dbReference type="Proteomes" id="UP000289411">
    <property type="component" value="Unassembled WGS sequence"/>
</dbReference>
<name>A0A4V1RIK4_9HYPH</name>
<dbReference type="SMART" id="SM00530">
    <property type="entry name" value="HTH_XRE"/>
    <property type="match status" value="1"/>
</dbReference>
<dbReference type="SUPFAM" id="SSF47413">
    <property type="entry name" value="lambda repressor-like DNA-binding domains"/>
    <property type="match status" value="1"/>
</dbReference>
<gene>
    <name evidence="2" type="ORF">D3272_12735</name>
</gene>
<dbReference type="AlphaFoldDB" id="A0A4V1RIK4"/>
<sequence>MTPVQLRAARLMLGWTQDELAKAAKVSRASVNRHESGTGVGEGQTLLMQRALEDDGIVLLPDGAVVEGVPVFGGVGLRRPG</sequence>
<dbReference type="InterPro" id="IPR001387">
    <property type="entry name" value="Cro/C1-type_HTH"/>
</dbReference>
<evidence type="ECO:0000313" key="3">
    <source>
        <dbReference type="Proteomes" id="UP000289411"/>
    </source>
</evidence>
<reference evidence="2 3" key="2">
    <citation type="submission" date="2019-02" db="EMBL/GenBank/DDBJ databases">
        <title>'Lichenibacterium ramalinii' gen. nov. sp. nov., 'Lichenibacterium minor' gen. nov. sp. nov.</title>
        <authorList>
            <person name="Pankratov T."/>
        </authorList>
    </citation>
    <scope>NUCLEOTIDE SEQUENCE [LARGE SCALE GENOMIC DNA]</scope>
    <source>
        <strain evidence="2 3">RmlP001</strain>
    </source>
</reference>
<feature type="domain" description="HTH cro/C1-type" evidence="1">
    <location>
        <begin position="6"/>
        <end position="37"/>
    </location>
</feature>
<protein>
    <submittedName>
        <fullName evidence="2">XRE family transcriptional regulator</fullName>
    </submittedName>
</protein>
<organism evidence="2 3">
    <name type="scientific">Lichenibacterium ramalinae</name>
    <dbReference type="NCBI Taxonomy" id="2316527"/>
    <lineage>
        <taxon>Bacteria</taxon>
        <taxon>Pseudomonadati</taxon>
        <taxon>Pseudomonadota</taxon>
        <taxon>Alphaproteobacteria</taxon>
        <taxon>Hyphomicrobiales</taxon>
        <taxon>Lichenihabitantaceae</taxon>
        <taxon>Lichenibacterium</taxon>
    </lineage>
</organism>
<dbReference type="Pfam" id="PF01381">
    <property type="entry name" value="HTH_3"/>
    <property type="match status" value="1"/>
</dbReference>
<accession>A0A4V1RIK4</accession>
<dbReference type="PROSITE" id="PS50943">
    <property type="entry name" value="HTH_CROC1"/>
    <property type="match status" value="1"/>
</dbReference>
<proteinExistence type="predicted"/>